<reference evidence="1 2" key="1">
    <citation type="journal article" date="2004" name="Syst. Appl. Microbiol.">
        <title>Cryptoendolithic actinomycetes from antarctic sandstone rock samples: Micromonospora endolithica sp. nov. and two isolates related to Micromonospora coerulea Jensen 1932.</title>
        <authorList>
            <person name="Hirsch P."/>
            <person name="Mevs U."/>
            <person name="Kroppenstedt R.M."/>
            <person name="Schumann P."/>
            <person name="Stackebrandt E."/>
        </authorList>
    </citation>
    <scope>NUCLEOTIDE SEQUENCE [LARGE SCALE GENOMIC DNA]</scope>
    <source>
        <strain evidence="1 2">JCM 12677</strain>
    </source>
</reference>
<dbReference type="OrthoDB" id="3469224at2"/>
<sequence>MPDTSRGITYPSSTGHTRIWEHFQTLADDVDGLFATVESRPAAVLRSSAGQAIPNNAFTVVSLNTEDLDSHSGHSTATNNSRYTAPIAGWYRLSGGATFAGNATGRRGTRWLKNGGSIVDGGDALGSNAGAGACAVAAAHSLVFLAAGDYIEMAVFQDSGNVLGTLSSGPNQTWVSIEWRRLA</sequence>
<dbReference type="Proteomes" id="UP000281726">
    <property type="component" value="Unassembled WGS sequence"/>
</dbReference>
<gene>
    <name evidence="1" type="ORF">D7223_31055</name>
</gene>
<dbReference type="RefSeq" id="WP_120733022.1">
    <property type="nucleotide sequence ID" value="NZ_RBAK01000021.1"/>
</dbReference>
<accession>A0A3A9YR70</accession>
<comment type="caution">
    <text evidence="1">The sequence shown here is derived from an EMBL/GenBank/DDBJ whole genome shotgun (WGS) entry which is preliminary data.</text>
</comment>
<name>A0A3A9YR70_9ACTN</name>
<dbReference type="EMBL" id="RBAK01000021">
    <property type="protein sequence ID" value="RKN38445.1"/>
    <property type="molecule type" value="Genomic_DNA"/>
</dbReference>
<evidence type="ECO:0008006" key="3">
    <source>
        <dbReference type="Google" id="ProtNLM"/>
    </source>
</evidence>
<evidence type="ECO:0000313" key="2">
    <source>
        <dbReference type="Proteomes" id="UP000281726"/>
    </source>
</evidence>
<dbReference type="Gene3D" id="2.60.120.40">
    <property type="match status" value="1"/>
</dbReference>
<evidence type="ECO:0000313" key="1">
    <source>
        <dbReference type="EMBL" id="RKN38445.1"/>
    </source>
</evidence>
<dbReference type="AlphaFoldDB" id="A0A3A9YR70"/>
<organism evidence="1 2">
    <name type="scientific">Micromonospora endolithica</name>
    <dbReference type="NCBI Taxonomy" id="230091"/>
    <lineage>
        <taxon>Bacteria</taxon>
        <taxon>Bacillati</taxon>
        <taxon>Actinomycetota</taxon>
        <taxon>Actinomycetes</taxon>
        <taxon>Micromonosporales</taxon>
        <taxon>Micromonosporaceae</taxon>
        <taxon>Micromonospora</taxon>
    </lineage>
</organism>
<proteinExistence type="predicted"/>
<keyword evidence="2" id="KW-1185">Reference proteome</keyword>
<dbReference type="InterPro" id="IPR008983">
    <property type="entry name" value="Tumour_necrosis_fac-like_dom"/>
</dbReference>
<protein>
    <recommendedName>
        <fullName evidence="3">C1q domain-containing protein</fullName>
    </recommendedName>
</protein>